<dbReference type="EMBL" id="CP071880">
    <property type="protein sequence ID" value="QTE52602.1"/>
    <property type="molecule type" value="Genomic_DNA"/>
</dbReference>
<accession>A0AAE6MIK1</accession>
<dbReference type="GO" id="GO:0004622">
    <property type="term" value="F:phosphatidylcholine lysophospholipase activity"/>
    <property type="evidence" value="ECO:0007669"/>
    <property type="project" value="TreeGrafter"/>
</dbReference>
<sequence>MFNNKFKKRLLIASLSLNILFVLFFVGKRLYYGNWLFFHPQKPSDTEQRWSNFLKSKPNKNEIVFLGTSITEGFNVERGFDNPFVKNMGFAGSISENGIEVINRLIYRKPKRLFIEFGINDFRYAIPSDTVIAHLVTMINLIKTKSPSTGIFVESILPTSLDTLNTKIVRYNKDAKSICDSSNVTFINLYPEFLKGDKIDPDLTIDGIHLSQAGYFNWRRLIKGYVN</sequence>
<dbReference type="PANTHER" id="PTHR30383">
    <property type="entry name" value="THIOESTERASE 1/PROTEASE 1/LYSOPHOSPHOLIPASE L1"/>
    <property type="match status" value="1"/>
</dbReference>
<evidence type="ECO:0000313" key="3">
    <source>
        <dbReference type="EMBL" id="QTE52602.1"/>
    </source>
</evidence>
<evidence type="ECO:0000259" key="1">
    <source>
        <dbReference type="Pfam" id="PF13472"/>
    </source>
</evidence>
<dbReference type="PANTHER" id="PTHR30383:SF28">
    <property type="entry name" value="LIPASE_ACYLHYDROLASE"/>
    <property type="match status" value="1"/>
</dbReference>
<dbReference type="Proteomes" id="UP000250557">
    <property type="component" value="Chromosome"/>
</dbReference>
<dbReference type="Proteomes" id="UP000663940">
    <property type="component" value="Chromosome"/>
</dbReference>
<dbReference type="Gene3D" id="3.40.50.1110">
    <property type="entry name" value="SGNH hydrolase"/>
    <property type="match status" value="1"/>
</dbReference>
<name>A0AAE6MIK1_9SPHI</name>
<dbReference type="InterPro" id="IPR013830">
    <property type="entry name" value="SGNH_hydro"/>
</dbReference>
<dbReference type="InterPro" id="IPR051532">
    <property type="entry name" value="Ester_Hydrolysis_Enzymes"/>
</dbReference>
<dbReference type="AlphaFoldDB" id="A0AAE6MIK1"/>
<dbReference type="Pfam" id="PF13472">
    <property type="entry name" value="Lipase_GDSL_2"/>
    <property type="match status" value="1"/>
</dbReference>
<evidence type="ECO:0000313" key="2">
    <source>
        <dbReference type="EMBL" id="QEM04880.1"/>
    </source>
</evidence>
<protein>
    <recommendedName>
        <fullName evidence="1">SGNH hydrolase-type esterase domain-containing protein</fullName>
    </recommendedName>
</protein>
<reference evidence="3 5" key="2">
    <citation type="submission" date="2021-03" db="EMBL/GenBank/DDBJ databases">
        <title>Mucilaginibacter strains isolated from gold and copper mining confer multi heavy-metal resistance.</title>
        <authorList>
            <person name="Li Y."/>
        </authorList>
    </citation>
    <scope>NUCLEOTIDE SEQUENCE [LARGE SCALE GENOMIC DNA]</scope>
    <source>
        <strain evidence="3 5">P2-4</strain>
    </source>
</reference>
<proteinExistence type="predicted"/>
<dbReference type="SUPFAM" id="SSF52266">
    <property type="entry name" value="SGNH hydrolase"/>
    <property type="match status" value="1"/>
</dbReference>
<dbReference type="InterPro" id="IPR036514">
    <property type="entry name" value="SGNH_hydro_sf"/>
</dbReference>
<dbReference type="RefSeq" id="WP_091163218.1">
    <property type="nucleotide sequence ID" value="NZ_CP043451.1"/>
</dbReference>
<gene>
    <name evidence="2" type="ORF">DIU31_015665</name>
    <name evidence="3" type="ORF">J3L21_11820</name>
</gene>
<keyword evidence="5" id="KW-1185">Reference proteome</keyword>
<evidence type="ECO:0000313" key="4">
    <source>
        <dbReference type="Proteomes" id="UP000250557"/>
    </source>
</evidence>
<dbReference type="EMBL" id="CP043451">
    <property type="protein sequence ID" value="QEM04880.1"/>
    <property type="molecule type" value="Genomic_DNA"/>
</dbReference>
<feature type="domain" description="SGNH hydrolase-type esterase" evidence="1">
    <location>
        <begin position="77"/>
        <end position="215"/>
    </location>
</feature>
<organism evidence="2 4">
    <name type="scientific">Mucilaginibacter rubeus</name>
    <dbReference type="NCBI Taxonomy" id="2027860"/>
    <lineage>
        <taxon>Bacteria</taxon>
        <taxon>Pseudomonadati</taxon>
        <taxon>Bacteroidota</taxon>
        <taxon>Sphingobacteriia</taxon>
        <taxon>Sphingobacteriales</taxon>
        <taxon>Sphingobacteriaceae</taxon>
        <taxon>Mucilaginibacter</taxon>
    </lineage>
</organism>
<reference evidence="2 4" key="1">
    <citation type="submission" date="2019-08" db="EMBL/GenBank/DDBJ databases">
        <title>Comparative genome analysis confer to the adaptation heavy metal polluted environment.</title>
        <authorList>
            <person name="Li Y."/>
        </authorList>
    </citation>
    <scope>NUCLEOTIDE SEQUENCE [LARGE SCALE GENOMIC DNA]</scope>
    <source>
        <strain evidence="2 4">P2</strain>
    </source>
</reference>
<evidence type="ECO:0000313" key="5">
    <source>
        <dbReference type="Proteomes" id="UP000663940"/>
    </source>
</evidence>